<feature type="region of interest" description="Disordered" evidence="1">
    <location>
        <begin position="444"/>
        <end position="528"/>
    </location>
</feature>
<sequence length="528" mass="57488">MLSIDAGRPATMSYPFQQHQLAGNMLPNGFSASRGKPDAVNKIPIPTLPTISASLYDDPNALFPQTPTSRSSGRAQLLAGLRTAPKTPTGSEHTGIVPLDGDFQGDTMHHGAGNLNFLMNRNERSFGHELPRHQSAHSAHLHAARSSLSQDHFNNLQFSSFGGLPTPPTSSHYLYQGDQDYEAKAYAELLARNISLAQQQQQQQHFIQQLRLAQQTQQLQQIHQQMQPLQIQSTMSQALGTPPISPAIYSPTVSNQPQLHSLYGSNTAANVQSYTTSQQNRPKQGGFSVPIPSEQMALTSMTSQLRISPSPPLTRSTARTPSSRSTPSPTKEFNAPERVVTKKTPSPPPVSTSTFRRGHKKCISLSGCTNMNPAIDGGPKTSIPRLSGVPSTPLNSTFGGRGDHPIRQPRGPPALEEVVAKPTAKHEGSKNFSSRQRRRALTKLVNAGLERRGTKPVGPVSSMMPVSEHDTPEYPGEDDSMDHITRKEMPLEATPTSRPEGRRTPRRTGLTAPHFAAHSAEKRRSAVF</sequence>
<organism evidence="2 3">
    <name type="scientific">Orbilia javanica</name>
    <dbReference type="NCBI Taxonomy" id="47235"/>
    <lineage>
        <taxon>Eukaryota</taxon>
        <taxon>Fungi</taxon>
        <taxon>Dikarya</taxon>
        <taxon>Ascomycota</taxon>
        <taxon>Pezizomycotina</taxon>
        <taxon>Orbiliomycetes</taxon>
        <taxon>Orbiliales</taxon>
        <taxon>Orbiliaceae</taxon>
        <taxon>Orbilia</taxon>
    </lineage>
</organism>
<feature type="region of interest" description="Disordered" evidence="1">
    <location>
        <begin position="300"/>
        <end position="357"/>
    </location>
</feature>
<reference evidence="2 3" key="1">
    <citation type="submission" date="2019-10" db="EMBL/GenBank/DDBJ databases">
        <authorList>
            <person name="Palmer J.M."/>
        </authorList>
    </citation>
    <scope>NUCLEOTIDE SEQUENCE [LARGE SCALE GENOMIC DNA]</scope>
    <source>
        <strain evidence="2 3">TWF718</strain>
    </source>
</reference>
<dbReference type="EMBL" id="JAVHNR010000006">
    <property type="protein sequence ID" value="KAK6339524.1"/>
    <property type="molecule type" value="Genomic_DNA"/>
</dbReference>
<dbReference type="Proteomes" id="UP001313282">
    <property type="component" value="Unassembled WGS sequence"/>
</dbReference>
<name>A0AAN8MLI2_9PEZI</name>
<feature type="compositionally biased region" description="Basic and acidic residues" evidence="1">
    <location>
        <begin position="481"/>
        <end position="490"/>
    </location>
</feature>
<gene>
    <name evidence="2" type="ORF">TWF718_008931</name>
</gene>
<accession>A0AAN8MLI2</accession>
<dbReference type="AlphaFoldDB" id="A0AAN8MLI2"/>
<feature type="region of interest" description="Disordered" evidence="1">
    <location>
        <begin position="374"/>
        <end position="412"/>
    </location>
</feature>
<protein>
    <submittedName>
        <fullName evidence="2">Uncharacterized protein</fullName>
    </submittedName>
</protein>
<evidence type="ECO:0000256" key="1">
    <source>
        <dbReference type="SAM" id="MobiDB-lite"/>
    </source>
</evidence>
<evidence type="ECO:0000313" key="2">
    <source>
        <dbReference type="EMBL" id="KAK6339524.1"/>
    </source>
</evidence>
<keyword evidence="3" id="KW-1185">Reference proteome</keyword>
<feature type="compositionally biased region" description="Polar residues" evidence="1">
    <location>
        <begin position="389"/>
        <end position="398"/>
    </location>
</feature>
<proteinExistence type="predicted"/>
<feature type="compositionally biased region" description="Basic and acidic residues" evidence="1">
    <location>
        <begin position="519"/>
        <end position="528"/>
    </location>
</feature>
<feature type="compositionally biased region" description="Low complexity" evidence="1">
    <location>
        <begin position="313"/>
        <end position="330"/>
    </location>
</feature>
<evidence type="ECO:0000313" key="3">
    <source>
        <dbReference type="Proteomes" id="UP001313282"/>
    </source>
</evidence>
<comment type="caution">
    <text evidence="2">The sequence shown here is derived from an EMBL/GenBank/DDBJ whole genome shotgun (WGS) entry which is preliminary data.</text>
</comment>